<sequence>MVYIFFCVSGALGPLNLNTTVPHRHGAKASVRPLDRDVALLTKTLRAYPGTVVVAGNSWPFYYDLESMRQAFSELGPRVVNAVNTLADKQEEAVLDFMSNRTEPFVVLASPEFEFSGADQIAARRHRR</sequence>
<name>A0A1I9YCP8_9BURK</name>
<reference evidence="1" key="2">
    <citation type="submission" date="2021-06" db="EMBL/GenBank/DDBJ databases">
        <authorList>
            <person name="Rogers T.H."/>
            <person name="Ramsay J.P."/>
            <person name="Wang P."/>
            <person name="Terpolilli J."/>
        </authorList>
    </citation>
    <scope>NUCLEOTIDE SEQUENCE</scope>
    <source>
        <strain evidence="1">WSM5005</strain>
    </source>
</reference>
<dbReference type="RefSeq" id="WP_154671848.1">
    <property type="nucleotide sequence ID" value="NZ_CP017561.2"/>
</dbReference>
<dbReference type="AlphaFoldDB" id="A0A1I9YCP8"/>
<dbReference type="KEGG" id="pspw:BJG93_00675"/>
<protein>
    <submittedName>
        <fullName evidence="1">Uncharacterized protein</fullName>
    </submittedName>
</protein>
<organism evidence="1 2">
    <name type="scientific">Paraburkholderia sprentiae WSM5005</name>
    <dbReference type="NCBI Taxonomy" id="754502"/>
    <lineage>
        <taxon>Bacteria</taxon>
        <taxon>Pseudomonadati</taxon>
        <taxon>Pseudomonadota</taxon>
        <taxon>Betaproteobacteria</taxon>
        <taxon>Burkholderiales</taxon>
        <taxon>Burkholderiaceae</taxon>
        <taxon>Paraburkholderia</taxon>
    </lineage>
</organism>
<evidence type="ECO:0000313" key="2">
    <source>
        <dbReference type="Proteomes" id="UP000179860"/>
    </source>
</evidence>
<proteinExistence type="predicted"/>
<dbReference type="Proteomes" id="UP000179860">
    <property type="component" value="Chromosome 1"/>
</dbReference>
<keyword evidence="2" id="KW-1185">Reference proteome</keyword>
<reference evidence="1" key="1">
    <citation type="submission" date="2016-09" db="EMBL/GenBank/DDBJ databases">
        <title>The Complete Genome of Burkholderia sprentiae wsm5005.</title>
        <authorList>
            <person name="De Meyer S."/>
            <person name="Wang P."/>
            <person name="Terpolilli J."/>
        </authorList>
    </citation>
    <scope>NUCLEOTIDE SEQUENCE [LARGE SCALE GENOMIC DNA]</scope>
    <source>
        <strain evidence="1">WSM5005</strain>
    </source>
</reference>
<accession>A0A1I9YCP8</accession>
<evidence type="ECO:0000313" key="1">
    <source>
        <dbReference type="EMBL" id="APA84081.2"/>
    </source>
</evidence>
<dbReference type="EMBL" id="CP017561">
    <property type="protein sequence ID" value="APA84081.2"/>
    <property type="molecule type" value="Genomic_DNA"/>
</dbReference>
<dbReference type="OrthoDB" id="9095242at2"/>
<gene>
    <name evidence="1" type="ORF">BJG93_00675</name>
</gene>